<protein>
    <recommendedName>
        <fullName evidence="3">Aldehyde dehydrogenase domain-containing protein</fullName>
    </recommendedName>
</protein>
<dbReference type="EMBL" id="AP022587">
    <property type="protein sequence ID" value="BBY22165.1"/>
    <property type="molecule type" value="Genomic_DNA"/>
</dbReference>
<feature type="domain" description="Aldehyde dehydrogenase" evidence="3">
    <location>
        <begin position="21"/>
        <end position="247"/>
    </location>
</feature>
<reference evidence="4 5" key="1">
    <citation type="journal article" date="2019" name="Emerg. Microbes Infect.">
        <title>Comprehensive subspecies identification of 175 nontuberculous mycobacteria species based on 7547 genomic profiles.</title>
        <authorList>
            <person name="Matsumoto Y."/>
            <person name="Kinjo T."/>
            <person name="Motooka D."/>
            <person name="Nabeya D."/>
            <person name="Jung N."/>
            <person name="Uechi K."/>
            <person name="Horii T."/>
            <person name="Iida T."/>
            <person name="Fujita J."/>
            <person name="Nakamura S."/>
        </authorList>
    </citation>
    <scope>NUCLEOTIDE SEQUENCE [LARGE SCALE GENOMIC DNA]</scope>
    <source>
        <strain evidence="4 5">JCM 17783</strain>
    </source>
</reference>
<evidence type="ECO:0000313" key="5">
    <source>
        <dbReference type="Proteomes" id="UP000467130"/>
    </source>
</evidence>
<keyword evidence="2" id="KW-0560">Oxidoreductase</keyword>
<dbReference type="InterPro" id="IPR016162">
    <property type="entry name" value="Ald_DH_N"/>
</dbReference>
<dbReference type="Proteomes" id="UP000467130">
    <property type="component" value="Chromosome"/>
</dbReference>
<gene>
    <name evidence="4" type="ORF">MSTO_23700</name>
</gene>
<evidence type="ECO:0000259" key="3">
    <source>
        <dbReference type="Pfam" id="PF00171"/>
    </source>
</evidence>
<dbReference type="Pfam" id="PF00171">
    <property type="entry name" value="Aldedh"/>
    <property type="match status" value="1"/>
</dbReference>
<organism evidence="4 5">
    <name type="scientific">Mycobacterium stomatepiae</name>
    <dbReference type="NCBI Taxonomy" id="470076"/>
    <lineage>
        <taxon>Bacteria</taxon>
        <taxon>Bacillati</taxon>
        <taxon>Actinomycetota</taxon>
        <taxon>Actinomycetes</taxon>
        <taxon>Mycobacteriales</taxon>
        <taxon>Mycobacteriaceae</taxon>
        <taxon>Mycobacterium</taxon>
        <taxon>Mycobacterium simiae complex</taxon>
    </lineage>
</organism>
<dbReference type="InterPro" id="IPR016161">
    <property type="entry name" value="Ald_DH/histidinol_DH"/>
</dbReference>
<name>A0A7I7Q725_9MYCO</name>
<dbReference type="KEGG" id="msto:MSTO_23700"/>
<accession>A0A7I7Q725</accession>
<evidence type="ECO:0000256" key="1">
    <source>
        <dbReference type="ARBA" id="ARBA00009986"/>
    </source>
</evidence>
<evidence type="ECO:0000313" key="4">
    <source>
        <dbReference type="EMBL" id="BBY22165.1"/>
    </source>
</evidence>
<comment type="similarity">
    <text evidence="1">Belongs to the aldehyde dehydrogenase family.</text>
</comment>
<dbReference type="AlphaFoldDB" id="A0A7I7Q725"/>
<dbReference type="PANTHER" id="PTHR42804:SF1">
    <property type="entry name" value="ALDEHYDE DEHYDROGENASE-RELATED"/>
    <property type="match status" value="1"/>
</dbReference>
<dbReference type="PANTHER" id="PTHR42804">
    <property type="entry name" value="ALDEHYDE DEHYDROGENASE"/>
    <property type="match status" value="1"/>
</dbReference>
<dbReference type="Gene3D" id="3.40.605.10">
    <property type="entry name" value="Aldehyde Dehydrogenase, Chain A, domain 1"/>
    <property type="match status" value="1"/>
</dbReference>
<keyword evidence="5" id="KW-1185">Reference proteome</keyword>
<dbReference type="GO" id="GO:0016491">
    <property type="term" value="F:oxidoreductase activity"/>
    <property type="evidence" value="ECO:0007669"/>
    <property type="project" value="UniProtKB-KW"/>
</dbReference>
<sequence length="253" mass="27338">MTISATADKRMLIDGKLVDARSGLEFDNVNPFTEQVLGQVADADTSDMDEAIGAARTAFDGSRWATDRAFRKACLLQLQAGIEAEREALRAELVAEVGSPIALTYGPQLDTPLGEVIPWVVDHVDEFDWERDLSIGTAFGKRSWRSVFKEPVGVVGAIVPWNFPFEVTLAKTAQALITGNTVIIKPVPDTPFNATRLGRIVAEHTDIPPGVVNVVTTSDNEVSSMLVTDPRVDLISFTGSTAVGRFISGPRGR</sequence>
<proteinExistence type="inferred from homology"/>
<dbReference type="InterPro" id="IPR015590">
    <property type="entry name" value="Aldehyde_DH_dom"/>
</dbReference>
<evidence type="ECO:0000256" key="2">
    <source>
        <dbReference type="ARBA" id="ARBA00023002"/>
    </source>
</evidence>
<dbReference type="SUPFAM" id="SSF53720">
    <property type="entry name" value="ALDH-like"/>
    <property type="match status" value="1"/>
</dbReference>